<name>A0A225DHX7_9BACT</name>
<feature type="compositionally biased region" description="Basic and acidic residues" evidence="1">
    <location>
        <begin position="1"/>
        <end position="12"/>
    </location>
</feature>
<comment type="caution">
    <text evidence="2">The sequence shown here is derived from an EMBL/GenBank/DDBJ whole genome shotgun (WGS) entry which is preliminary data.</text>
</comment>
<evidence type="ECO:0000313" key="3">
    <source>
        <dbReference type="Proteomes" id="UP000214646"/>
    </source>
</evidence>
<proteinExistence type="predicted"/>
<evidence type="ECO:0000256" key="1">
    <source>
        <dbReference type="SAM" id="MobiDB-lite"/>
    </source>
</evidence>
<dbReference type="Proteomes" id="UP000214646">
    <property type="component" value="Unassembled WGS sequence"/>
</dbReference>
<sequence length="86" mass="9495">MSSPTTDHRHLGDGPFGHTPVFPRTVRPVPNARSPASTARRRRPRIPSSEIIMKFKLSHLTRPLAVLDVETTGVDPAADRSSRSRS</sequence>
<keyword evidence="3" id="KW-1185">Reference proteome</keyword>
<reference evidence="3" key="1">
    <citation type="submission" date="2017-06" db="EMBL/GenBank/DDBJ databases">
        <title>Genome analysis of Fimbriiglobus ruber SP5, the first member of the order Planctomycetales with confirmed chitinolytic capability.</title>
        <authorList>
            <person name="Ravin N.V."/>
            <person name="Rakitin A.L."/>
            <person name="Ivanova A.A."/>
            <person name="Beletsky A.V."/>
            <person name="Kulichevskaya I.S."/>
            <person name="Mardanov A.V."/>
            <person name="Dedysh S.N."/>
        </authorList>
    </citation>
    <scope>NUCLEOTIDE SEQUENCE [LARGE SCALE GENOMIC DNA]</scope>
    <source>
        <strain evidence="3">SP5</strain>
    </source>
</reference>
<accession>A0A225DHX7</accession>
<dbReference type="AlphaFoldDB" id="A0A225DHX7"/>
<evidence type="ECO:0000313" key="2">
    <source>
        <dbReference type="EMBL" id="OWK35687.1"/>
    </source>
</evidence>
<feature type="compositionally biased region" description="Low complexity" evidence="1">
    <location>
        <begin position="19"/>
        <end position="38"/>
    </location>
</feature>
<feature type="region of interest" description="Disordered" evidence="1">
    <location>
        <begin position="1"/>
        <end position="47"/>
    </location>
</feature>
<organism evidence="2 3">
    <name type="scientific">Fimbriiglobus ruber</name>
    <dbReference type="NCBI Taxonomy" id="1908690"/>
    <lineage>
        <taxon>Bacteria</taxon>
        <taxon>Pseudomonadati</taxon>
        <taxon>Planctomycetota</taxon>
        <taxon>Planctomycetia</taxon>
        <taxon>Gemmatales</taxon>
        <taxon>Gemmataceae</taxon>
        <taxon>Fimbriiglobus</taxon>
    </lineage>
</organism>
<protein>
    <submittedName>
        <fullName evidence="2">Uncharacterized protein</fullName>
    </submittedName>
</protein>
<dbReference type="EMBL" id="NIDE01000017">
    <property type="protein sequence ID" value="OWK35687.1"/>
    <property type="molecule type" value="Genomic_DNA"/>
</dbReference>
<gene>
    <name evidence="2" type="ORF">FRUB_08250</name>
</gene>